<dbReference type="PANTHER" id="PTHR43721:SF11">
    <property type="entry name" value="SELENOCYSTEINE-SPECIFIC ELONGATION FACTOR"/>
    <property type="match status" value="1"/>
</dbReference>
<dbReference type="InterPro" id="IPR000795">
    <property type="entry name" value="T_Tr_GTP-bd_dom"/>
</dbReference>
<dbReference type="GO" id="GO:0003746">
    <property type="term" value="F:translation elongation factor activity"/>
    <property type="evidence" value="ECO:0007669"/>
    <property type="project" value="TreeGrafter"/>
</dbReference>
<dbReference type="Pfam" id="PF00009">
    <property type="entry name" value="GTP_EFTU"/>
    <property type="match status" value="1"/>
</dbReference>
<evidence type="ECO:0000313" key="4">
    <source>
        <dbReference type="WBParaSite" id="GPUH_0002325001-mRNA-1"/>
    </source>
</evidence>
<sequence length="169" mass="18353">MGSTAAFDKHAKSAHLRANTIDLGYSTLRLEDTTIALIDCPGHASLISKGIEQQTAEHLLIVSLLCPKHVILVINKIDLIDEETLEQLTRRCKKAMSSLKISDPVPVVSISLKEGKEQAVEAVLRALRLALYAPQRCSSGRFVMFVDHCFPVKGKGAVMTGTVVDGACR</sequence>
<dbReference type="GO" id="GO:0005525">
    <property type="term" value="F:GTP binding"/>
    <property type="evidence" value="ECO:0007669"/>
    <property type="project" value="InterPro"/>
</dbReference>
<dbReference type="WBParaSite" id="GPUH_0002325001-mRNA-1">
    <property type="protein sequence ID" value="GPUH_0002325001-mRNA-1"/>
    <property type="gene ID" value="GPUH_0002325001"/>
</dbReference>
<dbReference type="GO" id="GO:0003924">
    <property type="term" value="F:GTPase activity"/>
    <property type="evidence" value="ECO:0007669"/>
    <property type="project" value="InterPro"/>
</dbReference>
<dbReference type="PANTHER" id="PTHR43721">
    <property type="entry name" value="ELONGATION FACTOR TU-RELATED"/>
    <property type="match status" value="1"/>
</dbReference>
<feature type="domain" description="Tr-type G" evidence="1">
    <location>
        <begin position="48"/>
        <end position="127"/>
    </location>
</feature>
<keyword evidence="3" id="KW-1185">Reference proteome</keyword>
<organism evidence="4">
    <name type="scientific">Gongylonema pulchrum</name>
    <dbReference type="NCBI Taxonomy" id="637853"/>
    <lineage>
        <taxon>Eukaryota</taxon>
        <taxon>Metazoa</taxon>
        <taxon>Ecdysozoa</taxon>
        <taxon>Nematoda</taxon>
        <taxon>Chromadorea</taxon>
        <taxon>Rhabditida</taxon>
        <taxon>Spirurina</taxon>
        <taxon>Spiruromorpha</taxon>
        <taxon>Spiruroidea</taxon>
        <taxon>Gongylonematidae</taxon>
        <taxon>Gongylonema</taxon>
    </lineage>
</organism>
<evidence type="ECO:0000313" key="2">
    <source>
        <dbReference type="EMBL" id="VDN41165.1"/>
    </source>
</evidence>
<name>A0A183EQI0_9BILA</name>
<reference evidence="4" key="1">
    <citation type="submission" date="2016-06" db="UniProtKB">
        <authorList>
            <consortium name="WormBaseParasite"/>
        </authorList>
    </citation>
    <scope>IDENTIFICATION</scope>
</reference>
<dbReference type="InterPro" id="IPR050055">
    <property type="entry name" value="EF-Tu_GTPase"/>
</dbReference>
<gene>
    <name evidence="2" type="ORF">GPUH_LOCUS23221</name>
</gene>
<dbReference type="AlphaFoldDB" id="A0A183EQI0"/>
<dbReference type="GO" id="GO:0001514">
    <property type="term" value="P:selenocysteine incorporation"/>
    <property type="evidence" value="ECO:0007669"/>
    <property type="project" value="TreeGrafter"/>
</dbReference>
<evidence type="ECO:0000313" key="3">
    <source>
        <dbReference type="Proteomes" id="UP000271098"/>
    </source>
</evidence>
<accession>A0A183EQI0</accession>
<dbReference type="OrthoDB" id="2067at2759"/>
<proteinExistence type="predicted"/>
<evidence type="ECO:0000259" key="1">
    <source>
        <dbReference type="Pfam" id="PF00009"/>
    </source>
</evidence>
<dbReference type="Proteomes" id="UP000271098">
    <property type="component" value="Unassembled WGS sequence"/>
</dbReference>
<reference evidence="2 3" key="2">
    <citation type="submission" date="2018-11" db="EMBL/GenBank/DDBJ databases">
        <authorList>
            <consortium name="Pathogen Informatics"/>
        </authorList>
    </citation>
    <scope>NUCLEOTIDE SEQUENCE [LARGE SCALE GENOMIC DNA]</scope>
</reference>
<dbReference type="SUPFAM" id="SSF52540">
    <property type="entry name" value="P-loop containing nucleoside triphosphate hydrolases"/>
    <property type="match status" value="1"/>
</dbReference>
<dbReference type="Gene3D" id="3.40.50.300">
    <property type="entry name" value="P-loop containing nucleotide triphosphate hydrolases"/>
    <property type="match status" value="1"/>
</dbReference>
<dbReference type="Gene3D" id="2.40.30.10">
    <property type="entry name" value="Translation factors"/>
    <property type="match status" value="1"/>
</dbReference>
<dbReference type="InterPro" id="IPR027417">
    <property type="entry name" value="P-loop_NTPase"/>
</dbReference>
<protein>
    <submittedName>
        <fullName evidence="4">Tr-type G domain-containing protein</fullName>
    </submittedName>
</protein>
<dbReference type="EMBL" id="UYRT01097177">
    <property type="protein sequence ID" value="VDN41165.1"/>
    <property type="molecule type" value="Genomic_DNA"/>
</dbReference>